<dbReference type="Pfam" id="PF09073">
    <property type="entry name" value="BUD22"/>
    <property type="match status" value="1"/>
</dbReference>
<keyword evidence="2" id="KW-0274">FAD</keyword>
<evidence type="ECO:0000259" key="6">
    <source>
        <dbReference type="Pfam" id="PF01494"/>
    </source>
</evidence>
<dbReference type="EMBL" id="SPRH01000068">
    <property type="protein sequence ID" value="TIB96247.1"/>
    <property type="molecule type" value="Genomic_DNA"/>
</dbReference>
<feature type="compositionally biased region" description="Basic and acidic residues" evidence="5">
    <location>
        <begin position="748"/>
        <end position="771"/>
    </location>
</feature>
<dbReference type="Proteomes" id="UP000307169">
    <property type="component" value="Unassembled WGS sequence"/>
</dbReference>
<evidence type="ECO:0000256" key="1">
    <source>
        <dbReference type="ARBA" id="ARBA00022630"/>
    </source>
</evidence>
<evidence type="ECO:0000259" key="7">
    <source>
        <dbReference type="Pfam" id="PF09073"/>
    </source>
</evidence>
<feature type="region of interest" description="Disordered" evidence="5">
    <location>
        <begin position="434"/>
        <end position="460"/>
    </location>
</feature>
<name>A0A4T0SLJ1_9BASI</name>
<feature type="compositionally biased region" description="Pro residues" evidence="5">
    <location>
        <begin position="811"/>
        <end position="822"/>
    </location>
</feature>
<dbReference type="SUPFAM" id="SSF51905">
    <property type="entry name" value="FAD/NAD(P)-binding domain"/>
    <property type="match status" value="1"/>
</dbReference>
<evidence type="ECO:0000256" key="3">
    <source>
        <dbReference type="ARBA" id="ARBA00023002"/>
    </source>
</evidence>
<dbReference type="AlphaFoldDB" id="A0A4T0SLJ1"/>
<feature type="compositionally biased region" description="Basic residues" evidence="5">
    <location>
        <begin position="721"/>
        <end position="732"/>
    </location>
</feature>
<dbReference type="PRINTS" id="PR00420">
    <property type="entry name" value="RNGMNOXGNASE"/>
</dbReference>
<evidence type="ECO:0000256" key="2">
    <source>
        <dbReference type="ARBA" id="ARBA00022827"/>
    </source>
</evidence>
<dbReference type="InterPro" id="IPR015158">
    <property type="entry name" value="Bud22_dom"/>
</dbReference>
<protein>
    <submittedName>
        <fullName evidence="8">Bud-site selection protein</fullName>
    </submittedName>
</protein>
<dbReference type="InterPro" id="IPR036188">
    <property type="entry name" value="FAD/NAD-bd_sf"/>
</dbReference>
<dbReference type="GO" id="GO:0071949">
    <property type="term" value="F:FAD binding"/>
    <property type="evidence" value="ECO:0007669"/>
    <property type="project" value="InterPro"/>
</dbReference>
<dbReference type="Pfam" id="PF01494">
    <property type="entry name" value="FAD_binding_3"/>
    <property type="match status" value="1"/>
</dbReference>
<accession>A0A4T0SLJ1</accession>
<evidence type="ECO:0000313" key="9">
    <source>
        <dbReference type="Proteomes" id="UP000307169"/>
    </source>
</evidence>
<feature type="domain" description="Bud22" evidence="7">
    <location>
        <begin position="425"/>
        <end position="858"/>
    </location>
</feature>
<comment type="caution">
    <text evidence="8">The sequence shown here is derived from an EMBL/GenBank/DDBJ whole genome shotgun (WGS) entry which is preliminary data.</text>
</comment>
<keyword evidence="4" id="KW-0503">Monooxygenase</keyword>
<feature type="compositionally biased region" description="Basic and acidic residues" evidence="5">
    <location>
        <begin position="563"/>
        <end position="579"/>
    </location>
</feature>
<keyword evidence="1" id="KW-0285">Flavoprotein</keyword>
<proteinExistence type="predicted"/>
<dbReference type="GO" id="GO:0004497">
    <property type="term" value="F:monooxygenase activity"/>
    <property type="evidence" value="ECO:0007669"/>
    <property type="project" value="UniProtKB-KW"/>
</dbReference>
<evidence type="ECO:0000313" key="8">
    <source>
        <dbReference type="EMBL" id="TIB96247.1"/>
    </source>
</evidence>
<keyword evidence="3" id="KW-0560">Oxidoreductase</keyword>
<dbReference type="Gene3D" id="3.50.50.60">
    <property type="entry name" value="FAD/NAD(P)-binding domain"/>
    <property type="match status" value="1"/>
</dbReference>
<evidence type="ECO:0000256" key="5">
    <source>
        <dbReference type="SAM" id="MobiDB-lite"/>
    </source>
</evidence>
<feature type="compositionally biased region" description="Basic and acidic residues" evidence="5">
    <location>
        <begin position="783"/>
        <end position="807"/>
    </location>
</feature>
<sequence>MTRTIAIIGAGPAGLCLANILKQDSDFEVQVYEKDSHINERSQGGTLDLHEDGQDALKAAGVYQEFQKHARYDDEDTVIMDKHATKHIEIKDQDTGRPEVDRIAIRNFLYQALPESTVKWGAKVVKVDERNVYFADGKSRKFDLIVGADGAWSKVRPVLSTIRPFYSGISGFEGNIRTANPKHADIAKLFGQGSTFAMGETEGCLVTQRTGDGSYKVYFYKAYHENWINENGLDEEDGETQRAYLLQEIYSWSDSLKQIVRSFDDDIKQRAMYMLPPGMRWESKESVSLIGDAFSLMTPFAGLGVNVALAQAHMLAQMLIKHKDNQIVAIEKYEGIMHTDADAKMTKSWNNLQTFMNKGGIDFFKKFLDGHGKTMSGAGKRKATVRTAIKIYSVADDTKSENAKSKKQKVEKPEETFETRTEKLQKKLVNLRRATKDAKTSERQRLQKKITQAEKKSAKGEEIDRVQLEETQNQLNETKDYDGLIAAQHTFFSKLSKHSSGAYKTREEVILALKNLNFDFPNIAQASNAPEGKLAARFMSIEQVSKVAKAGVDSVSSILGDSAAEKQKQSEQLEDSKESAEDDEVDDKLESNTTSDKPAPREQKATPTIDSSALIAKLTGALGGVVRDDEDEDNDAQSDAGSDISAPLSGYTSGEASNEEDALKDWPEPEEEVGESNEEEEEESDDEDEGGNTILDSLNAGVGYISGSDDDISDAEEKVAPRKNRMGQRARRAILEKKYGRGANHIQKKFEEQKQLERAKKFGKNKLDSGWKGRQQQQSGGYKEAERKDFKRDFKKFDKNAKQDRKSGSGRPPPRNNKPPQKPTKAEDEGPLHPSWAAKKAQAKAIENAPAPTKITFDD</sequence>
<dbReference type="InterPro" id="IPR002938">
    <property type="entry name" value="FAD-bd"/>
</dbReference>
<feature type="region of interest" description="Disordered" evidence="5">
    <location>
        <begin position="562"/>
        <end position="859"/>
    </location>
</feature>
<gene>
    <name evidence="8" type="ORF">E3Q17_03940</name>
</gene>
<dbReference type="PANTHER" id="PTHR46972:SF1">
    <property type="entry name" value="FAD DEPENDENT OXIDOREDUCTASE DOMAIN-CONTAINING PROTEIN"/>
    <property type="match status" value="1"/>
</dbReference>
<dbReference type="PANTHER" id="PTHR46972">
    <property type="entry name" value="MONOOXYGENASE ASQM-RELATED"/>
    <property type="match status" value="1"/>
</dbReference>
<reference evidence="8 9" key="1">
    <citation type="submission" date="2019-03" db="EMBL/GenBank/DDBJ databases">
        <title>Sequencing 25 genomes of Wallemia mellicola.</title>
        <authorList>
            <person name="Gostincar C."/>
        </authorList>
    </citation>
    <scope>NUCLEOTIDE SEQUENCE [LARGE SCALE GENOMIC DNA]</scope>
    <source>
        <strain evidence="8 9">EXF-1262</strain>
    </source>
</reference>
<organism evidence="8 9">
    <name type="scientific">Wallemia mellicola</name>
    <dbReference type="NCBI Taxonomy" id="1708541"/>
    <lineage>
        <taxon>Eukaryota</taxon>
        <taxon>Fungi</taxon>
        <taxon>Dikarya</taxon>
        <taxon>Basidiomycota</taxon>
        <taxon>Wallemiomycotina</taxon>
        <taxon>Wallemiomycetes</taxon>
        <taxon>Wallemiales</taxon>
        <taxon>Wallemiaceae</taxon>
        <taxon>Wallemia</taxon>
    </lineage>
</organism>
<feature type="domain" description="FAD-binding" evidence="6">
    <location>
        <begin position="5"/>
        <end position="322"/>
    </location>
</feature>
<evidence type="ECO:0000256" key="4">
    <source>
        <dbReference type="ARBA" id="ARBA00023033"/>
    </source>
</evidence>
<feature type="compositionally biased region" description="Acidic residues" evidence="5">
    <location>
        <begin position="668"/>
        <end position="690"/>
    </location>
</feature>